<evidence type="ECO:0000256" key="1">
    <source>
        <dbReference type="ARBA" id="ARBA00001946"/>
    </source>
</evidence>
<keyword evidence="3" id="KW-0460">Magnesium</keyword>
<comment type="cofactor">
    <cofactor evidence="1">
        <name>Mg(2+)</name>
        <dbReference type="ChEBI" id="CHEBI:18420"/>
    </cofactor>
</comment>
<dbReference type="Proteomes" id="UP001596547">
    <property type="component" value="Unassembled WGS sequence"/>
</dbReference>
<evidence type="ECO:0000313" key="6">
    <source>
        <dbReference type="Proteomes" id="UP001596547"/>
    </source>
</evidence>
<dbReference type="InterPro" id="IPR005000">
    <property type="entry name" value="Aldolase/citrate-lyase_domain"/>
</dbReference>
<dbReference type="GeneID" id="79317039"/>
<comment type="caution">
    <text evidence="5">The sequence shown here is derived from an EMBL/GenBank/DDBJ whole genome shotgun (WGS) entry which is preliminary data.</text>
</comment>
<dbReference type="EMBL" id="JBHTBF010000003">
    <property type="protein sequence ID" value="MFC7318773.1"/>
    <property type="molecule type" value="Genomic_DNA"/>
</dbReference>
<dbReference type="Gene3D" id="3.20.20.60">
    <property type="entry name" value="Phosphoenolpyruvate-binding domains"/>
    <property type="match status" value="1"/>
</dbReference>
<reference evidence="5 6" key="1">
    <citation type="journal article" date="2019" name="Int. J. Syst. Evol. Microbiol.">
        <title>The Global Catalogue of Microorganisms (GCM) 10K type strain sequencing project: providing services to taxonomists for standard genome sequencing and annotation.</title>
        <authorList>
            <consortium name="The Broad Institute Genomics Platform"/>
            <consortium name="The Broad Institute Genome Sequencing Center for Infectious Disease"/>
            <person name="Wu L."/>
            <person name="Ma J."/>
        </authorList>
    </citation>
    <scope>NUCLEOTIDE SEQUENCE [LARGE SCALE GENOMIC DNA]</scope>
    <source>
        <strain evidence="5 6">PSR21</strain>
    </source>
</reference>
<organism evidence="5 6">
    <name type="scientific">Halomarina halobia</name>
    <dbReference type="NCBI Taxonomy" id="3033386"/>
    <lineage>
        <taxon>Archaea</taxon>
        <taxon>Methanobacteriati</taxon>
        <taxon>Methanobacteriota</taxon>
        <taxon>Stenosarchaea group</taxon>
        <taxon>Halobacteria</taxon>
        <taxon>Halobacteriales</taxon>
        <taxon>Natronomonadaceae</taxon>
        <taxon>Halomarina</taxon>
    </lineage>
</organism>
<dbReference type="PANTHER" id="PTHR32308">
    <property type="entry name" value="LYASE BETA SUBUNIT, PUTATIVE (AFU_ORTHOLOGUE AFUA_4G13030)-RELATED"/>
    <property type="match status" value="1"/>
</dbReference>
<proteinExistence type="predicted"/>
<keyword evidence="6" id="KW-1185">Reference proteome</keyword>
<dbReference type="SUPFAM" id="SSF51621">
    <property type="entry name" value="Phosphoenolpyruvate/pyruvate domain"/>
    <property type="match status" value="1"/>
</dbReference>
<keyword evidence="2" id="KW-0479">Metal-binding</keyword>
<name>A0ABD6AES7_9EURY</name>
<dbReference type="GO" id="GO:0016829">
    <property type="term" value="F:lyase activity"/>
    <property type="evidence" value="ECO:0007669"/>
    <property type="project" value="UniProtKB-KW"/>
</dbReference>
<feature type="domain" description="HpcH/HpaI aldolase/citrate lyase" evidence="4">
    <location>
        <begin position="4"/>
        <end position="114"/>
    </location>
</feature>
<dbReference type="PANTHER" id="PTHR32308:SF0">
    <property type="entry name" value="HPCH_HPAI ALDOLASE_CITRATE LYASE DOMAIN-CONTAINING PROTEIN"/>
    <property type="match status" value="1"/>
</dbReference>
<gene>
    <name evidence="5" type="ORF">ACFQPE_18510</name>
</gene>
<dbReference type="InterPro" id="IPR040442">
    <property type="entry name" value="Pyrv_kinase-like_dom_sf"/>
</dbReference>
<dbReference type="InterPro" id="IPR015813">
    <property type="entry name" value="Pyrv/PenolPyrv_kinase-like_dom"/>
</dbReference>
<evidence type="ECO:0000256" key="3">
    <source>
        <dbReference type="ARBA" id="ARBA00022842"/>
    </source>
</evidence>
<evidence type="ECO:0000313" key="5">
    <source>
        <dbReference type="EMBL" id="MFC7318773.1"/>
    </source>
</evidence>
<dbReference type="AlphaFoldDB" id="A0ABD6AES7"/>
<keyword evidence="5" id="KW-0456">Lyase</keyword>
<accession>A0ABD6AES7</accession>
<dbReference type="RefSeq" id="WP_276306391.1">
    <property type="nucleotide sequence ID" value="NZ_CP119993.1"/>
</dbReference>
<evidence type="ECO:0000256" key="2">
    <source>
        <dbReference type="ARBA" id="ARBA00022723"/>
    </source>
</evidence>
<dbReference type="GO" id="GO:0046872">
    <property type="term" value="F:metal ion binding"/>
    <property type="evidence" value="ECO:0007669"/>
    <property type="project" value="UniProtKB-KW"/>
</dbReference>
<sequence length="122" mass="12804">MTVRSTLFTPAFDPSMMWTALRSDADAVTFDLEDAVASAEKPTVREAFVPVARPVSVTDLIIGVRINPLDRDGGVDPDALAGTSGPSYVVLPNVERGADIEALSTLDRARAAGVAGSDRSES</sequence>
<protein>
    <submittedName>
        <fullName evidence="5">Aldolase/citrate lyase family protein</fullName>
    </submittedName>
</protein>
<evidence type="ECO:0000259" key="4">
    <source>
        <dbReference type="Pfam" id="PF03328"/>
    </source>
</evidence>
<dbReference type="Pfam" id="PF03328">
    <property type="entry name" value="HpcH_HpaI"/>
    <property type="match status" value="1"/>
</dbReference>